<gene>
    <name evidence="1" type="ORF">CR513_23395</name>
</gene>
<reference evidence="1" key="1">
    <citation type="submission" date="2018-05" db="EMBL/GenBank/DDBJ databases">
        <title>Draft genome of Mucuna pruriens seed.</title>
        <authorList>
            <person name="Nnadi N.E."/>
            <person name="Vos R."/>
            <person name="Hasami M.H."/>
            <person name="Devisetty U.K."/>
            <person name="Aguiy J.C."/>
        </authorList>
    </citation>
    <scope>NUCLEOTIDE SEQUENCE [LARGE SCALE GENOMIC DNA]</scope>
    <source>
        <strain evidence="1">JCA_2017</strain>
    </source>
</reference>
<evidence type="ECO:0000313" key="2">
    <source>
        <dbReference type="Proteomes" id="UP000257109"/>
    </source>
</evidence>
<keyword evidence="2" id="KW-1185">Reference proteome</keyword>
<organism evidence="1 2">
    <name type="scientific">Mucuna pruriens</name>
    <name type="common">Velvet bean</name>
    <name type="synonym">Dolichos pruriens</name>
    <dbReference type="NCBI Taxonomy" id="157652"/>
    <lineage>
        <taxon>Eukaryota</taxon>
        <taxon>Viridiplantae</taxon>
        <taxon>Streptophyta</taxon>
        <taxon>Embryophyta</taxon>
        <taxon>Tracheophyta</taxon>
        <taxon>Spermatophyta</taxon>
        <taxon>Magnoliopsida</taxon>
        <taxon>eudicotyledons</taxon>
        <taxon>Gunneridae</taxon>
        <taxon>Pentapetalae</taxon>
        <taxon>rosids</taxon>
        <taxon>fabids</taxon>
        <taxon>Fabales</taxon>
        <taxon>Fabaceae</taxon>
        <taxon>Papilionoideae</taxon>
        <taxon>50 kb inversion clade</taxon>
        <taxon>NPAAA clade</taxon>
        <taxon>indigoferoid/millettioid clade</taxon>
        <taxon>Phaseoleae</taxon>
        <taxon>Mucuna</taxon>
    </lineage>
</organism>
<dbReference type="EMBL" id="QJKJ01004418">
    <property type="protein sequence ID" value="RDX94242.1"/>
    <property type="molecule type" value="Genomic_DNA"/>
</dbReference>
<protein>
    <submittedName>
        <fullName evidence="1">Uncharacterized protein</fullName>
    </submittedName>
</protein>
<evidence type="ECO:0000313" key="1">
    <source>
        <dbReference type="EMBL" id="RDX94242.1"/>
    </source>
</evidence>
<comment type="caution">
    <text evidence="1">The sequence shown here is derived from an EMBL/GenBank/DDBJ whole genome shotgun (WGS) entry which is preliminary data.</text>
</comment>
<dbReference type="AlphaFoldDB" id="A0A371GUM2"/>
<sequence length="84" mass="9704">MPKKCRILEFSLFHAPLAISVVQPLGILEDVLVQVDESIFSADFYVLDMKDEMGKDHLDSGMTVFYDYMNKDRRACRDPFDGIR</sequence>
<name>A0A371GUM2_MUCPR</name>
<dbReference type="Proteomes" id="UP000257109">
    <property type="component" value="Unassembled WGS sequence"/>
</dbReference>
<proteinExistence type="predicted"/>
<feature type="non-terminal residue" evidence="1">
    <location>
        <position position="1"/>
    </location>
</feature>
<dbReference type="OrthoDB" id="1744168at2759"/>
<accession>A0A371GUM2</accession>